<evidence type="ECO:0000313" key="1">
    <source>
        <dbReference type="EMBL" id="ROR71685.1"/>
    </source>
</evidence>
<evidence type="ECO:0008006" key="3">
    <source>
        <dbReference type="Google" id="ProtNLM"/>
    </source>
</evidence>
<gene>
    <name evidence="1" type="ORF">EDD31_0022</name>
</gene>
<dbReference type="SUPFAM" id="SSF52540">
    <property type="entry name" value="P-loop containing nucleoside triphosphate hydrolases"/>
    <property type="match status" value="1"/>
</dbReference>
<comment type="caution">
    <text evidence="1">The sequence shown here is derived from an EMBL/GenBank/DDBJ whole genome shotgun (WGS) entry which is preliminary data.</text>
</comment>
<keyword evidence="2" id="KW-1185">Reference proteome</keyword>
<dbReference type="EMBL" id="RKHK01000001">
    <property type="protein sequence ID" value="ROR71685.1"/>
    <property type="molecule type" value="Genomic_DNA"/>
</dbReference>
<sequence>MGSAMGSAHFDTVVINGSVGTGKTTTAEGLGTELEQLGIPGAVIDADWLRWSWPAPEGDPFRLDLALQNMRAVASNFRSAGAQVLVVAGVIESLEELRRTEAALDASRLLHVRLAAADGVVSSRLARRHEGDAVALEWHASRHPELAQILDQAGFEEELLIDTSGRPVSGVVDEILAAVTSR</sequence>
<accession>A0A3N2B8T1</accession>
<dbReference type="Gene3D" id="3.40.50.300">
    <property type="entry name" value="P-loop containing nucleotide triphosphate hydrolases"/>
    <property type="match status" value="1"/>
</dbReference>
<dbReference type="InterPro" id="IPR027417">
    <property type="entry name" value="P-loop_NTPase"/>
</dbReference>
<name>A0A3N2B8T1_9MICO</name>
<reference evidence="1 2" key="1">
    <citation type="submission" date="2018-11" db="EMBL/GenBank/DDBJ databases">
        <title>Sequencing the genomes of 1000 actinobacteria strains.</title>
        <authorList>
            <person name="Klenk H.-P."/>
        </authorList>
    </citation>
    <scope>NUCLEOTIDE SEQUENCE [LARGE SCALE GENOMIC DNA]</scope>
    <source>
        <strain evidence="1 2">DSM 11294</strain>
    </source>
</reference>
<evidence type="ECO:0000313" key="2">
    <source>
        <dbReference type="Proteomes" id="UP000280668"/>
    </source>
</evidence>
<dbReference type="Pfam" id="PF13238">
    <property type="entry name" value="AAA_18"/>
    <property type="match status" value="1"/>
</dbReference>
<dbReference type="AlphaFoldDB" id="A0A3N2B8T1"/>
<organism evidence="1 2">
    <name type="scientific">Bogoriella caseilytica</name>
    <dbReference type="NCBI Taxonomy" id="56055"/>
    <lineage>
        <taxon>Bacteria</taxon>
        <taxon>Bacillati</taxon>
        <taxon>Actinomycetota</taxon>
        <taxon>Actinomycetes</taxon>
        <taxon>Micrococcales</taxon>
        <taxon>Bogoriellaceae</taxon>
        <taxon>Bogoriella</taxon>
    </lineage>
</organism>
<dbReference type="Proteomes" id="UP000280668">
    <property type="component" value="Unassembled WGS sequence"/>
</dbReference>
<proteinExistence type="predicted"/>
<protein>
    <recommendedName>
        <fullName evidence="3">AAA domain-containing protein</fullName>
    </recommendedName>
</protein>